<accession>A0A075JG80</accession>
<name>A0A075JG80_9MICO</name>
<organism evidence="1 2">
    <name type="scientific">Dermacoccus nishinomiyaensis</name>
    <dbReference type="NCBI Taxonomy" id="1274"/>
    <lineage>
        <taxon>Bacteria</taxon>
        <taxon>Bacillati</taxon>
        <taxon>Actinomycetota</taxon>
        <taxon>Actinomycetes</taxon>
        <taxon>Micrococcales</taxon>
        <taxon>Dermacoccaceae</taxon>
        <taxon>Dermacoccus</taxon>
    </lineage>
</organism>
<evidence type="ECO:0000313" key="1">
    <source>
        <dbReference type="EMBL" id="AIF41216.1"/>
    </source>
</evidence>
<reference evidence="1 2" key="1">
    <citation type="submission" date="2014-07" db="EMBL/GenBank/DDBJ databases">
        <title>Genome Sequencing of Dermacoccus nishinomiyaensis.</title>
        <authorList>
            <person name="Hong K.W."/>
            <person name="Chan K.G."/>
        </authorList>
    </citation>
    <scope>NUCLEOTIDE SEQUENCE [LARGE SCALE GENOMIC DNA]</scope>
    <source>
        <strain evidence="1 2">M25</strain>
    </source>
</reference>
<dbReference type="KEGG" id="dni:HX89_09940"/>
<dbReference type="RefSeq" id="WP_038568880.1">
    <property type="nucleotide sequence ID" value="NZ_CAKZHM010000203.1"/>
</dbReference>
<dbReference type="Proteomes" id="UP000027986">
    <property type="component" value="Chromosome"/>
</dbReference>
<dbReference type="EMBL" id="CP008889">
    <property type="protein sequence ID" value="AIF41216.1"/>
    <property type="molecule type" value="Genomic_DNA"/>
</dbReference>
<gene>
    <name evidence="1" type="ORF">HX89_09940</name>
</gene>
<sequence>MVRTRAQLTDAQREKLSAVTAAREARLAAEAEYRRAVAAADQAKVTKSAIAEAAGVSVEAVRTVLIRMAESHAPAVEVREHLTGVDGGSATASTAAGPVVTGAVGAAPVTGDVRQPVAKAS</sequence>
<dbReference type="HOGENOM" id="CLU_2034254_0_0_11"/>
<protein>
    <submittedName>
        <fullName evidence="1">Uncharacterized protein</fullName>
    </submittedName>
</protein>
<dbReference type="GeneID" id="41841452"/>
<proteinExistence type="predicted"/>
<dbReference type="AlphaFoldDB" id="A0A075JG80"/>
<keyword evidence="2" id="KW-1185">Reference proteome</keyword>
<evidence type="ECO:0000313" key="2">
    <source>
        <dbReference type="Proteomes" id="UP000027986"/>
    </source>
</evidence>